<organism evidence="1 2">
    <name type="scientific">Nepenthes gracilis</name>
    <name type="common">Slender pitcher plant</name>
    <dbReference type="NCBI Taxonomy" id="150966"/>
    <lineage>
        <taxon>Eukaryota</taxon>
        <taxon>Viridiplantae</taxon>
        <taxon>Streptophyta</taxon>
        <taxon>Embryophyta</taxon>
        <taxon>Tracheophyta</taxon>
        <taxon>Spermatophyta</taxon>
        <taxon>Magnoliopsida</taxon>
        <taxon>eudicotyledons</taxon>
        <taxon>Gunneridae</taxon>
        <taxon>Pentapetalae</taxon>
        <taxon>Caryophyllales</taxon>
        <taxon>Nepenthaceae</taxon>
        <taxon>Nepenthes</taxon>
    </lineage>
</organism>
<reference evidence="1" key="1">
    <citation type="submission" date="2023-05" db="EMBL/GenBank/DDBJ databases">
        <title>Nepenthes gracilis genome sequencing.</title>
        <authorList>
            <person name="Fukushima K."/>
        </authorList>
    </citation>
    <scope>NUCLEOTIDE SEQUENCE</scope>
    <source>
        <strain evidence="1">SING2019-196</strain>
    </source>
</reference>
<name>A0AAD3S3Y1_NEPGR</name>
<accession>A0AAD3S3Y1</accession>
<evidence type="ECO:0000313" key="1">
    <source>
        <dbReference type="EMBL" id="GMH04012.1"/>
    </source>
</evidence>
<comment type="caution">
    <text evidence="1">The sequence shown here is derived from an EMBL/GenBank/DDBJ whole genome shotgun (WGS) entry which is preliminary data.</text>
</comment>
<gene>
    <name evidence="1" type="ORF">Nepgr_005851</name>
</gene>
<dbReference type="AlphaFoldDB" id="A0AAD3S3Y1"/>
<evidence type="ECO:0000313" key="2">
    <source>
        <dbReference type="Proteomes" id="UP001279734"/>
    </source>
</evidence>
<sequence>MVAMKLRNAPKLQVRFNICSAFYLKVGILPFQTCNFWILKKLVASDQAFDKACLLLAHWCFEYPKKSCCQTQVSWWFIYISVSNGLFLACKRFSRGQELWRVTEVAICYELFDTPLEAHPLL</sequence>
<proteinExistence type="predicted"/>
<dbReference type="Proteomes" id="UP001279734">
    <property type="component" value="Unassembled WGS sequence"/>
</dbReference>
<dbReference type="EMBL" id="BSYO01000004">
    <property type="protein sequence ID" value="GMH04012.1"/>
    <property type="molecule type" value="Genomic_DNA"/>
</dbReference>
<protein>
    <submittedName>
        <fullName evidence="1">Uncharacterized protein</fullName>
    </submittedName>
</protein>
<keyword evidence="2" id="KW-1185">Reference proteome</keyword>